<dbReference type="SMART" id="SM00184">
    <property type="entry name" value="RING"/>
    <property type="match status" value="1"/>
</dbReference>
<feature type="compositionally biased region" description="Polar residues" evidence="2">
    <location>
        <begin position="12"/>
        <end position="33"/>
    </location>
</feature>
<dbReference type="EMBL" id="JAGDFL010000397">
    <property type="protein sequence ID" value="KAG7389895.1"/>
    <property type="molecule type" value="Genomic_DNA"/>
</dbReference>
<keyword evidence="5" id="KW-1185">Reference proteome</keyword>
<evidence type="ECO:0000259" key="3">
    <source>
        <dbReference type="PROSITE" id="PS50089"/>
    </source>
</evidence>
<keyword evidence="1" id="KW-0479">Metal-binding</keyword>
<evidence type="ECO:0000256" key="2">
    <source>
        <dbReference type="SAM" id="MobiDB-lite"/>
    </source>
</evidence>
<comment type="caution">
    <text evidence="4">The sequence shown here is derived from an EMBL/GenBank/DDBJ whole genome shotgun (WGS) entry which is preliminary data.</text>
</comment>
<dbReference type="PANTHER" id="PTHR17550">
    <property type="entry name" value="E3 UBIQUITIN-PROTEIN LIGASE TTC3"/>
    <property type="match status" value="1"/>
</dbReference>
<dbReference type="OrthoDB" id="8062037at2759"/>
<name>A0A8T1W988_9STRA</name>
<evidence type="ECO:0000313" key="4">
    <source>
        <dbReference type="EMBL" id="KAG7389895.1"/>
    </source>
</evidence>
<dbReference type="PROSITE" id="PS50089">
    <property type="entry name" value="ZF_RING_2"/>
    <property type="match status" value="1"/>
</dbReference>
<dbReference type="Pfam" id="PF13639">
    <property type="entry name" value="zf-RING_2"/>
    <property type="match status" value="1"/>
</dbReference>
<feature type="region of interest" description="Disordered" evidence="2">
    <location>
        <begin position="1"/>
        <end position="33"/>
    </location>
</feature>
<feature type="region of interest" description="Disordered" evidence="2">
    <location>
        <begin position="199"/>
        <end position="219"/>
    </location>
</feature>
<proteinExistence type="predicted"/>
<dbReference type="GO" id="GO:0008270">
    <property type="term" value="F:zinc ion binding"/>
    <property type="evidence" value="ECO:0007669"/>
    <property type="project" value="UniProtKB-KW"/>
</dbReference>
<gene>
    <name evidence="4" type="ORF">PHYBOEH_007200</name>
</gene>
<dbReference type="Proteomes" id="UP000693981">
    <property type="component" value="Unassembled WGS sequence"/>
</dbReference>
<keyword evidence="1" id="KW-0862">Zinc</keyword>
<sequence length="274" mass="30102">MVFISLEDVVGPSNSSTGTSQSARSRPTKATTSVVVTPGSLTKQDTHTSRAGLFQMSSTQWASSTPQNFVLYVSDSVMRQKWVIGKTSSDHAQLRKGVYKAANGCNKSACCRPLRRLLKTFPNVSTRRMWGSNSAKAQYNQCSVFQEYMNALVQTVLGCDSQCESRQRTRHLVEDFLDIPSQRAAAVDRVIHHVNVAPSSTSPENPCHQVGQDGSNATDDSSECTICSGDLADDQTLRLPCGHSYHSECVHVWLNLQRTCPVCRLQIDMTVISP</sequence>
<reference evidence="4" key="1">
    <citation type="submission" date="2021-02" db="EMBL/GenBank/DDBJ databases">
        <authorList>
            <person name="Palmer J.M."/>
        </authorList>
    </citation>
    <scope>NUCLEOTIDE SEQUENCE</scope>
    <source>
        <strain evidence="4">SCRP23</strain>
    </source>
</reference>
<organism evidence="4 5">
    <name type="scientific">Phytophthora boehmeriae</name>
    <dbReference type="NCBI Taxonomy" id="109152"/>
    <lineage>
        <taxon>Eukaryota</taxon>
        <taxon>Sar</taxon>
        <taxon>Stramenopiles</taxon>
        <taxon>Oomycota</taxon>
        <taxon>Peronosporomycetes</taxon>
        <taxon>Peronosporales</taxon>
        <taxon>Peronosporaceae</taxon>
        <taxon>Phytophthora</taxon>
    </lineage>
</organism>
<dbReference type="AlphaFoldDB" id="A0A8T1W988"/>
<dbReference type="InterPro" id="IPR001841">
    <property type="entry name" value="Znf_RING"/>
</dbReference>
<protein>
    <recommendedName>
        <fullName evidence="3">RING-type domain-containing protein</fullName>
    </recommendedName>
</protein>
<evidence type="ECO:0000256" key="1">
    <source>
        <dbReference type="PROSITE-ProRule" id="PRU00175"/>
    </source>
</evidence>
<accession>A0A8T1W988</accession>
<dbReference type="PANTHER" id="PTHR17550:SF4">
    <property type="entry name" value="E3 UBIQUITIN-PROTEIN LIGASE TTC3"/>
    <property type="match status" value="1"/>
</dbReference>
<keyword evidence="1" id="KW-0863">Zinc-finger</keyword>
<feature type="domain" description="RING-type" evidence="3">
    <location>
        <begin position="224"/>
        <end position="264"/>
    </location>
</feature>
<evidence type="ECO:0000313" key="5">
    <source>
        <dbReference type="Proteomes" id="UP000693981"/>
    </source>
</evidence>